<comment type="caution">
    <text evidence="2">The sequence shown here is derived from an EMBL/GenBank/DDBJ whole genome shotgun (WGS) entry which is preliminary data.</text>
</comment>
<dbReference type="RefSeq" id="WP_125016478.1">
    <property type="nucleotide sequence ID" value="NZ_QWEZ01000002.1"/>
</dbReference>
<feature type="domain" description="TnsA endonuclease N-terminal" evidence="1">
    <location>
        <begin position="56"/>
        <end position="128"/>
    </location>
</feature>
<name>A0A3P3VJU4_9GAMM</name>
<evidence type="ECO:0000313" key="2">
    <source>
        <dbReference type="EMBL" id="RRJ82597.1"/>
    </source>
</evidence>
<evidence type="ECO:0000259" key="1">
    <source>
        <dbReference type="Pfam" id="PF08722"/>
    </source>
</evidence>
<dbReference type="InterPro" id="IPR014833">
    <property type="entry name" value="TnsA_N"/>
</dbReference>
<proteinExistence type="predicted"/>
<evidence type="ECO:0000313" key="3">
    <source>
        <dbReference type="Proteomes" id="UP000280792"/>
    </source>
</evidence>
<dbReference type="EMBL" id="QWEZ01000002">
    <property type="protein sequence ID" value="RRJ82597.1"/>
    <property type="molecule type" value="Genomic_DNA"/>
</dbReference>
<dbReference type="Proteomes" id="UP000280792">
    <property type="component" value="Unassembled WGS sequence"/>
</dbReference>
<reference evidence="2 3" key="2">
    <citation type="submission" date="2018-12" db="EMBL/GenBank/DDBJ databases">
        <title>Simiduia agarivorans gen. nov., sp. nov., a marine, agarolytic bacterium isolated from shallow coastal water from Keelung, Taiwan.</title>
        <authorList>
            <person name="Shieh W.Y."/>
        </authorList>
    </citation>
    <scope>NUCLEOTIDE SEQUENCE [LARGE SCALE GENOMIC DNA]</scope>
    <source>
        <strain evidence="2 3">GTF-13</strain>
    </source>
</reference>
<accession>A0A3P3VJU4</accession>
<dbReference type="InterPro" id="IPR011856">
    <property type="entry name" value="tRNA_endonuc-like_dom_sf"/>
</dbReference>
<sequence length="218" mass="25375">MAIQTHEQHSGRKVMSVSRLTTRVLTKLNNDPRVSALESRLQYHWGLYLWRCSDVVEILEEAGKFRVPMWNKTITYYPDFQIVLSSGAVVYLEIKPKREAEKEEIKVKHKAIGEYLNKQGYQFFVLTEEELPLSNVGVANTCRLKLVHTTRRRTLEELCALLPKQKTTFGELSKKLGWEVVMEMMAAQLLGFDWNREIKETTELTYMEGDRDVQFISA</sequence>
<dbReference type="AlphaFoldDB" id="A0A3P3VJU4"/>
<dbReference type="Gene3D" id="3.40.1350.10">
    <property type="match status" value="1"/>
</dbReference>
<keyword evidence="3" id="KW-1185">Reference proteome</keyword>
<dbReference type="GO" id="GO:0003676">
    <property type="term" value="F:nucleic acid binding"/>
    <property type="evidence" value="ECO:0007669"/>
    <property type="project" value="InterPro"/>
</dbReference>
<reference evidence="2 3" key="1">
    <citation type="submission" date="2018-08" db="EMBL/GenBank/DDBJ databases">
        <authorList>
            <person name="Khan S.A."/>
        </authorList>
    </citation>
    <scope>NUCLEOTIDE SEQUENCE [LARGE SCALE GENOMIC DNA]</scope>
    <source>
        <strain evidence="2 3">GTF-13</strain>
    </source>
</reference>
<dbReference type="Pfam" id="PF08722">
    <property type="entry name" value="Tn7_TnsA-like_N"/>
    <property type="match status" value="1"/>
</dbReference>
<organism evidence="2 3">
    <name type="scientific">Aestuariirhabdus litorea</name>
    <dbReference type="NCBI Taxonomy" id="2528527"/>
    <lineage>
        <taxon>Bacteria</taxon>
        <taxon>Pseudomonadati</taxon>
        <taxon>Pseudomonadota</taxon>
        <taxon>Gammaproteobacteria</taxon>
        <taxon>Oceanospirillales</taxon>
        <taxon>Aestuariirhabdaceae</taxon>
        <taxon>Aestuariirhabdus</taxon>
    </lineage>
</organism>
<protein>
    <recommendedName>
        <fullName evidence="1">TnsA endonuclease N-terminal domain-containing protein</fullName>
    </recommendedName>
</protein>
<gene>
    <name evidence="2" type="ORF">D0544_12080</name>
</gene>